<gene>
    <name evidence="14" type="primary">LOC105366604</name>
</gene>
<keyword evidence="10" id="KW-0966">Cell projection</keyword>
<dbReference type="Pfam" id="PF01221">
    <property type="entry name" value="Dynein_light"/>
    <property type="match status" value="1"/>
</dbReference>
<dbReference type="KEGG" id="csol:105366604"/>
<evidence type="ECO:0000256" key="9">
    <source>
        <dbReference type="ARBA" id="ARBA00023212"/>
    </source>
</evidence>
<dbReference type="GO" id="GO:0005930">
    <property type="term" value="C:axoneme"/>
    <property type="evidence" value="ECO:0007669"/>
    <property type="project" value="UniProtKB-SubCell"/>
</dbReference>
<dbReference type="AlphaFoldDB" id="A0AAJ6YSD8"/>
<keyword evidence="7" id="KW-0969">Cilium</keyword>
<organism evidence="13 14">
    <name type="scientific">Ceratosolen solmsi marchali</name>
    <dbReference type="NCBI Taxonomy" id="326594"/>
    <lineage>
        <taxon>Eukaryota</taxon>
        <taxon>Metazoa</taxon>
        <taxon>Ecdysozoa</taxon>
        <taxon>Arthropoda</taxon>
        <taxon>Hexapoda</taxon>
        <taxon>Insecta</taxon>
        <taxon>Pterygota</taxon>
        <taxon>Neoptera</taxon>
        <taxon>Endopterygota</taxon>
        <taxon>Hymenoptera</taxon>
        <taxon>Apocrita</taxon>
        <taxon>Proctotrupomorpha</taxon>
        <taxon>Chalcidoidea</taxon>
        <taxon>Agaonidae</taxon>
        <taxon>Agaoninae</taxon>
        <taxon>Ceratosolen</taxon>
    </lineage>
</organism>
<dbReference type="GO" id="GO:0005874">
    <property type="term" value="C:microtubule"/>
    <property type="evidence" value="ECO:0007669"/>
    <property type="project" value="UniProtKB-KW"/>
</dbReference>
<comment type="subunit">
    <text evidence="3">Consists of at least two heavy chains and a number of intermediate and light chains.</text>
</comment>
<dbReference type="Proteomes" id="UP000695007">
    <property type="component" value="Unplaced"/>
</dbReference>
<evidence type="ECO:0000256" key="2">
    <source>
        <dbReference type="ARBA" id="ARBA00010156"/>
    </source>
</evidence>
<dbReference type="Gene3D" id="3.30.740.10">
    <property type="entry name" value="Protein Inhibitor Of Neuronal Nitric Oxide Synthase"/>
    <property type="match status" value="1"/>
</dbReference>
<name>A0AAJ6YSD8_9HYME</name>
<comment type="function">
    <text evidence="11">Force generating protein of respiratory cilia. Produces force towards the minus ends of microtubules. Dynein has ATPase activity.</text>
</comment>
<keyword evidence="4" id="KW-0963">Cytoplasm</keyword>
<comment type="subcellular location">
    <subcellularLocation>
        <location evidence="1">Cytoplasm</location>
        <location evidence="1">Cytoskeleton</location>
        <location evidence="1">Cilium axoneme</location>
    </subcellularLocation>
</comment>
<evidence type="ECO:0000256" key="7">
    <source>
        <dbReference type="ARBA" id="ARBA00023069"/>
    </source>
</evidence>
<evidence type="ECO:0000256" key="10">
    <source>
        <dbReference type="ARBA" id="ARBA00023273"/>
    </source>
</evidence>
<dbReference type="CDD" id="cd21453">
    <property type="entry name" value="DLC-like_DNAL4"/>
    <property type="match status" value="1"/>
</dbReference>
<dbReference type="RefSeq" id="XP_011503407.1">
    <property type="nucleotide sequence ID" value="XM_011505105.1"/>
</dbReference>
<dbReference type="SMART" id="SM01375">
    <property type="entry name" value="Dynein_light"/>
    <property type="match status" value="1"/>
</dbReference>
<keyword evidence="8" id="KW-0505">Motor protein</keyword>
<comment type="similarity">
    <text evidence="2">Belongs to the dynein light chain family.</text>
</comment>
<evidence type="ECO:0000256" key="12">
    <source>
        <dbReference type="ARBA" id="ARBA00069494"/>
    </source>
</evidence>
<keyword evidence="6" id="KW-0243">Dynein</keyword>
<evidence type="ECO:0000256" key="5">
    <source>
        <dbReference type="ARBA" id="ARBA00022701"/>
    </source>
</evidence>
<proteinExistence type="inferred from homology"/>
<dbReference type="InterPro" id="IPR001372">
    <property type="entry name" value="Dynein_light_chain_typ-1/2"/>
</dbReference>
<accession>A0AAJ6YSD8</accession>
<protein>
    <recommendedName>
        <fullName evidence="12">Dynein axonemal light chain 4</fullName>
    </recommendedName>
</protein>
<dbReference type="InterPro" id="IPR037177">
    <property type="entry name" value="DLC_sf"/>
</dbReference>
<keyword evidence="13" id="KW-1185">Reference proteome</keyword>
<keyword evidence="5" id="KW-0493">Microtubule</keyword>
<evidence type="ECO:0000313" key="14">
    <source>
        <dbReference type="RefSeq" id="XP_011503407.1"/>
    </source>
</evidence>
<evidence type="ECO:0000256" key="3">
    <source>
        <dbReference type="ARBA" id="ARBA00011655"/>
    </source>
</evidence>
<evidence type="ECO:0000256" key="6">
    <source>
        <dbReference type="ARBA" id="ARBA00023017"/>
    </source>
</evidence>
<evidence type="ECO:0000313" key="13">
    <source>
        <dbReference type="Proteomes" id="UP000695007"/>
    </source>
</evidence>
<keyword evidence="9" id="KW-0206">Cytoskeleton</keyword>
<dbReference type="GO" id="GO:0007017">
    <property type="term" value="P:microtubule-based process"/>
    <property type="evidence" value="ECO:0007669"/>
    <property type="project" value="InterPro"/>
</dbReference>
<evidence type="ECO:0000256" key="8">
    <source>
        <dbReference type="ARBA" id="ARBA00023175"/>
    </source>
</evidence>
<evidence type="ECO:0000256" key="11">
    <source>
        <dbReference type="ARBA" id="ARBA00057688"/>
    </source>
</evidence>
<evidence type="ECO:0000256" key="1">
    <source>
        <dbReference type="ARBA" id="ARBA00004430"/>
    </source>
</evidence>
<sequence length="106" mass="12109">MANNEGREETENMFTYAYCKKTDMQDDLKYEAMEVTVTAVEKYADSYETAARMVKDNLDKKFGAPFNVIIGEAYSFCVTYQEKSMLLMYTNGNVAALIWRTVSSFG</sequence>
<dbReference type="GO" id="GO:0030286">
    <property type="term" value="C:dynein complex"/>
    <property type="evidence" value="ECO:0007669"/>
    <property type="project" value="UniProtKB-KW"/>
</dbReference>
<dbReference type="FunFam" id="3.30.740.10:FF:000002">
    <property type="entry name" value="Dynein light chain"/>
    <property type="match status" value="1"/>
</dbReference>
<evidence type="ECO:0000256" key="4">
    <source>
        <dbReference type="ARBA" id="ARBA00022490"/>
    </source>
</evidence>
<dbReference type="SUPFAM" id="SSF54648">
    <property type="entry name" value="DLC"/>
    <property type="match status" value="1"/>
</dbReference>
<reference evidence="14" key="1">
    <citation type="submission" date="2025-08" db="UniProtKB">
        <authorList>
            <consortium name="RefSeq"/>
        </authorList>
    </citation>
    <scope>IDENTIFICATION</scope>
</reference>
<dbReference type="GeneID" id="105366604"/>